<organism evidence="2 3">
    <name type="scientific">Cinchona calisaya</name>
    <dbReference type="NCBI Taxonomy" id="153742"/>
    <lineage>
        <taxon>Eukaryota</taxon>
        <taxon>Viridiplantae</taxon>
        <taxon>Streptophyta</taxon>
        <taxon>Embryophyta</taxon>
        <taxon>Tracheophyta</taxon>
        <taxon>Spermatophyta</taxon>
        <taxon>Magnoliopsida</taxon>
        <taxon>eudicotyledons</taxon>
        <taxon>Gunneridae</taxon>
        <taxon>Pentapetalae</taxon>
        <taxon>asterids</taxon>
        <taxon>lamiids</taxon>
        <taxon>Gentianales</taxon>
        <taxon>Rubiaceae</taxon>
        <taxon>Cinchonoideae</taxon>
        <taxon>Cinchoneae</taxon>
        <taxon>Cinchona</taxon>
    </lineage>
</organism>
<gene>
    <name evidence="2" type="ORF">ACH5RR_025232</name>
</gene>
<evidence type="ECO:0000313" key="2">
    <source>
        <dbReference type="EMBL" id="KAL3512515.1"/>
    </source>
</evidence>
<dbReference type="Proteomes" id="UP001630127">
    <property type="component" value="Unassembled WGS sequence"/>
</dbReference>
<evidence type="ECO:0008006" key="4">
    <source>
        <dbReference type="Google" id="ProtNLM"/>
    </source>
</evidence>
<evidence type="ECO:0000256" key="1">
    <source>
        <dbReference type="SAM" id="MobiDB-lite"/>
    </source>
</evidence>
<feature type="region of interest" description="Disordered" evidence="1">
    <location>
        <begin position="74"/>
        <end position="93"/>
    </location>
</feature>
<name>A0ABD2Z2F4_9GENT</name>
<feature type="compositionally biased region" description="Pro residues" evidence="1">
    <location>
        <begin position="79"/>
        <end position="91"/>
    </location>
</feature>
<dbReference type="PANTHER" id="PTHR46288">
    <property type="entry name" value="PHORBOL-ESTER/DAG-TYPE DOMAIN-CONTAINING PROTEIN"/>
    <property type="match status" value="1"/>
</dbReference>
<evidence type="ECO:0000313" key="3">
    <source>
        <dbReference type="Proteomes" id="UP001630127"/>
    </source>
</evidence>
<dbReference type="AlphaFoldDB" id="A0ABD2Z2F4"/>
<dbReference type="SUPFAM" id="SSF57889">
    <property type="entry name" value="Cysteine-rich domain"/>
    <property type="match status" value="2"/>
</dbReference>
<accession>A0ABD2Z2F4</accession>
<proteinExistence type="predicted"/>
<comment type="caution">
    <text evidence="2">The sequence shown here is derived from an EMBL/GenBank/DDBJ whole genome shotgun (WGS) entry which is preliminary data.</text>
</comment>
<keyword evidence="3" id="KW-1185">Reference proteome</keyword>
<dbReference type="InterPro" id="IPR046349">
    <property type="entry name" value="C1-like_sf"/>
</dbReference>
<dbReference type="EMBL" id="JBJUIK010000011">
    <property type="protein sequence ID" value="KAL3512515.1"/>
    <property type="molecule type" value="Genomic_DNA"/>
</dbReference>
<sequence>MGNANSAPSATPNIKHFSHPHDLEQAGFWFLQCNKNKDCSCCKTPPLDEQTYICRPCNFFLRGSCSKFPQVIPTTPTSATPPPSSPSPPIPAAQSVTTAAKAVDLCDICRDSIESNEWHYRCNVCDFDVRLHCTAACPAQRMVHGGKAQLLLLQHPQIPGGILINDQKQMAGSLVPQRTNTDSSMVIGGGSNNTAQFLQPHMLW</sequence>
<dbReference type="PANTHER" id="PTHR46288:SF80">
    <property type="entry name" value="CYSTEINE_HISTIDINE-RICH C1 DOMAIN FAMILY PROTEIN"/>
    <property type="match status" value="1"/>
</dbReference>
<reference evidence="2 3" key="1">
    <citation type="submission" date="2024-11" db="EMBL/GenBank/DDBJ databases">
        <title>A near-complete genome assembly of Cinchona calisaya.</title>
        <authorList>
            <person name="Lian D.C."/>
            <person name="Zhao X.W."/>
            <person name="Wei L."/>
        </authorList>
    </citation>
    <scope>NUCLEOTIDE SEQUENCE [LARGE SCALE GENOMIC DNA]</scope>
    <source>
        <tissue evidence="2">Nenye</tissue>
    </source>
</reference>
<protein>
    <recommendedName>
        <fullName evidence="4">DC1 domain-containing protein</fullName>
    </recommendedName>
</protein>